<keyword evidence="2 4" id="KW-0238">DNA-binding</keyword>
<reference evidence="6 7" key="1">
    <citation type="submission" date="2018-03" db="EMBL/GenBank/DDBJ databases">
        <title>Genomic Encyclopedia of Type Strains, Phase III (KMG-III): the genomes of soil and plant-associated and newly described type strains.</title>
        <authorList>
            <person name="Whitman W."/>
        </authorList>
    </citation>
    <scope>NUCLEOTIDE SEQUENCE [LARGE SCALE GENOMIC DNA]</scope>
    <source>
        <strain evidence="6 7">CGMCC 4.7104</strain>
    </source>
</reference>
<comment type="caution">
    <text evidence="6">The sequence shown here is derived from an EMBL/GenBank/DDBJ whole genome shotgun (WGS) entry which is preliminary data.</text>
</comment>
<dbReference type="InterPro" id="IPR001647">
    <property type="entry name" value="HTH_TetR"/>
</dbReference>
<name>A0A2T0N965_9ACTN</name>
<dbReference type="Proteomes" id="UP000238312">
    <property type="component" value="Unassembled WGS sequence"/>
</dbReference>
<keyword evidence="3" id="KW-0804">Transcription</keyword>
<protein>
    <submittedName>
        <fullName evidence="6">TetR family transcriptional regulator</fullName>
    </submittedName>
</protein>
<dbReference type="EMBL" id="PVNG01000002">
    <property type="protein sequence ID" value="PRX69329.1"/>
    <property type="molecule type" value="Genomic_DNA"/>
</dbReference>
<dbReference type="InterPro" id="IPR050109">
    <property type="entry name" value="HTH-type_TetR-like_transc_reg"/>
</dbReference>
<feature type="DNA-binding region" description="H-T-H motif" evidence="4">
    <location>
        <begin position="61"/>
        <end position="80"/>
    </location>
</feature>
<dbReference type="SUPFAM" id="SSF46689">
    <property type="entry name" value="Homeodomain-like"/>
    <property type="match status" value="1"/>
</dbReference>
<accession>A0A2T0N965</accession>
<dbReference type="SUPFAM" id="SSF48498">
    <property type="entry name" value="Tetracyclin repressor-like, C-terminal domain"/>
    <property type="match status" value="1"/>
</dbReference>
<dbReference type="Pfam" id="PF13305">
    <property type="entry name" value="TetR_C_33"/>
    <property type="match status" value="1"/>
</dbReference>
<dbReference type="InterPro" id="IPR036271">
    <property type="entry name" value="Tet_transcr_reg_TetR-rel_C_sf"/>
</dbReference>
<dbReference type="Pfam" id="PF00440">
    <property type="entry name" value="TetR_N"/>
    <property type="match status" value="1"/>
</dbReference>
<evidence type="ECO:0000259" key="5">
    <source>
        <dbReference type="PROSITE" id="PS50977"/>
    </source>
</evidence>
<evidence type="ECO:0000256" key="4">
    <source>
        <dbReference type="PROSITE-ProRule" id="PRU00335"/>
    </source>
</evidence>
<proteinExistence type="predicted"/>
<feature type="domain" description="HTH tetR-type" evidence="5">
    <location>
        <begin position="38"/>
        <end position="98"/>
    </location>
</feature>
<evidence type="ECO:0000256" key="3">
    <source>
        <dbReference type="ARBA" id="ARBA00023163"/>
    </source>
</evidence>
<keyword evidence="1" id="KW-0805">Transcription regulation</keyword>
<dbReference type="Gene3D" id="1.10.357.10">
    <property type="entry name" value="Tetracycline Repressor, domain 2"/>
    <property type="match status" value="1"/>
</dbReference>
<evidence type="ECO:0000313" key="6">
    <source>
        <dbReference type="EMBL" id="PRX69329.1"/>
    </source>
</evidence>
<gene>
    <name evidence="6" type="ORF">B0I32_102386</name>
</gene>
<dbReference type="GO" id="GO:0003700">
    <property type="term" value="F:DNA-binding transcription factor activity"/>
    <property type="evidence" value="ECO:0007669"/>
    <property type="project" value="TreeGrafter"/>
</dbReference>
<dbReference type="PROSITE" id="PS50977">
    <property type="entry name" value="HTH_TETR_2"/>
    <property type="match status" value="1"/>
</dbReference>
<evidence type="ECO:0000256" key="2">
    <source>
        <dbReference type="ARBA" id="ARBA00023125"/>
    </source>
</evidence>
<evidence type="ECO:0000256" key="1">
    <source>
        <dbReference type="ARBA" id="ARBA00023015"/>
    </source>
</evidence>
<dbReference type="InterPro" id="IPR025996">
    <property type="entry name" value="MT1864/Rv1816-like_C"/>
</dbReference>
<sequence length="255" mass="28248">MLSQKSTIRQERCSRLLAALWYCAHMTASRTARERVRAELTREITDIARRRLATEGAGGLSLRAVAREMGMVSSAIYRYFPSRDDLLTTLIIDGYNALGEAVEQAEAAAPRADHLGRWLAACHGVRDWAVAHPHEYALIYGSPVPGYQAPQDTIPARVRDLTVLAGIIRDAWQAGAVRAPETEAPEELEPDAAALRELMPGVPDAVIWRAVTAWTAMYGWVNFEVFGQFDNTIEHRRTAFGHSMLTMAETMGLAQ</sequence>
<dbReference type="PANTHER" id="PTHR30055">
    <property type="entry name" value="HTH-TYPE TRANSCRIPTIONAL REGULATOR RUTR"/>
    <property type="match status" value="1"/>
</dbReference>
<dbReference type="AlphaFoldDB" id="A0A2T0N965"/>
<dbReference type="InterPro" id="IPR009057">
    <property type="entry name" value="Homeodomain-like_sf"/>
</dbReference>
<keyword evidence="7" id="KW-1185">Reference proteome</keyword>
<organism evidence="6 7">
    <name type="scientific">Nonomuraea fuscirosea</name>
    <dbReference type="NCBI Taxonomy" id="1291556"/>
    <lineage>
        <taxon>Bacteria</taxon>
        <taxon>Bacillati</taxon>
        <taxon>Actinomycetota</taxon>
        <taxon>Actinomycetes</taxon>
        <taxon>Streptosporangiales</taxon>
        <taxon>Streptosporangiaceae</taxon>
        <taxon>Nonomuraea</taxon>
    </lineage>
</organism>
<dbReference type="PANTHER" id="PTHR30055:SF243">
    <property type="entry name" value="HTH-TYPE TRANSCRIPTIONAL REGULATOR RV1816"/>
    <property type="match status" value="1"/>
</dbReference>
<dbReference type="GO" id="GO:0000976">
    <property type="term" value="F:transcription cis-regulatory region binding"/>
    <property type="evidence" value="ECO:0007669"/>
    <property type="project" value="TreeGrafter"/>
</dbReference>
<evidence type="ECO:0000313" key="7">
    <source>
        <dbReference type="Proteomes" id="UP000238312"/>
    </source>
</evidence>